<dbReference type="GO" id="GO:0005886">
    <property type="term" value="C:plasma membrane"/>
    <property type="evidence" value="ECO:0007669"/>
    <property type="project" value="UniProtKB-SubCell"/>
</dbReference>
<dbReference type="RefSeq" id="WP_081907996.1">
    <property type="nucleotide sequence ID" value="NZ_CP045798.1"/>
</dbReference>
<organism evidence="9 10">
    <name type="scientific">Thermanaerosceptrum fracticalcis</name>
    <dbReference type="NCBI Taxonomy" id="1712410"/>
    <lineage>
        <taxon>Bacteria</taxon>
        <taxon>Bacillati</taxon>
        <taxon>Bacillota</taxon>
        <taxon>Clostridia</taxon>
        <taxon>Eubacteriales</taxon>
        <taxon>Peptococcaceae</taxon>
        <taxon>Thermanaerosceptrum</taxon>
    </lineage>
</organism>
<keyword evidence="5 8" id="KW-0812">Transmembrane</keyword>
<feature type="transmembrane region" description="Helical" evidence="8">
    <location>
        <begin position="226"/>
        <end position="245"/>
    </location>
</feature>
<evidence type="ECO:0000256" key="3">
    <source>
        <dbReference type="ARBA" id="ARBA00022448"/>
    </source>
</evidence>
<dbReference type="FunFam" id="1.10.3470.10:FF:000001">
    <property type="entry name" value="Vitamin B12 ABC transporter permease BtuC"/>
    <property type="match status" value="1"/>
</dbReference>
<dbReference type="SUPFAM" id="SSF81345">
    <property type="entry name" value="ABC transporter involved in vitamin B12 uptake, BtuC"/>
    <property type="match status" value="1"/>
</dbReference>
<dbReference type="CDD" id="cd06550">
    <property type="entry name" value="TM_ABC_iron-siderophores_like"/>
    <property type="match status" value="1"/>
</dbReference>
<proteinExistence type="inferred from homology"/>
<dbReference type="PANTHER" id="PTHR30472:SF25">
    <property type="entry name" value="ABC TRANSPORTER PERMEASE PROTEIN MJ0876-RELATED"/>
    <property type="match status" value="1"/>
</dbReference>
<dbReference type="GO" id="GO:0022857">
    <property type="term" value="F:transmembrane transporter activity"/>
    <property type="evidence" value="ECO:0007669"/>
    <property type="project" value="InterPro"/>
</dbReference>
<evidence type="ECO:0000256" key="7">
    <source>
        <dbReference type="ARBA" id="ARBA00023136"/>
    </source>
</evidence>
<feature type="transmembrane region" description="Helical" evidence="8">
    <location>
        <begin position="85"/>
        <end position="104"/>
    </location>
</feature>
<evidence type="ECO:0000256" key="6">
    <source>
        <dbReference type="ARBA" id="ARBA00022989"/>
    </source>
</evidence>
<keyword evidence="7 8" id="KW-0472">Membrane</keyword>
<dbReference type="EMBL" id="CP045798">
    <property type="protein sequence ID" value="QNB46672.1"/>
    <property type="molecule type" value="Genomic_DNA"/>
</dbReference>
<feature type="transmembrane region" description="Helical" evidence="8">
    <location>
        <begin position="59"/>
        <end position="78"/>
    </location>
</feature>
<evidence type="ECO:0000313" key="9">
    <source>
        <dbReference type="EMBL" id="QNB46672.1"/>
    </source>
</evidence>
<keyword evidence="6 8" id="KW-1133">Transmembrane helix</keyword>
<evidence type="ECO:0000313" key="10">
    <source>
        <dbReference type="Proteomes" id="UP000515847"/>
    </source>
</evidence>
<feature type="transmembrane region" description="Helical" evidence="8">
    <location>
        <begin position="311"/>
        <end position="329"/>
    </location>
</feature>
<keyword evidence="10" id="KW-1185">Reference proteome</keyword>
<keyword evidence="3" id="KW-0813">Transport</keyword>
<dbReference type="OrthoDB" id="9792889at2"/>
<feature type="transmembrane region" description="Helical" evidence="8">
    <location>
        <begin position="341"/>
        <end position="361"/>
    </location>
</feature>
<evidence type="ECO:0000256" key="4">
    <source>
        <dbReference type="ARBA" id="ARBA00022475"/>
    </source>
</evidence>
<dbReference type="GO" id="GO:0033214">
    <property type="term" value="P:siderophore-iron import into cell"/>
    <property type="evidence" value="ECO:0007669"/>
    <property type="project" value="TreeGrafter"/>
</dbReference>
<accession>A0A7G6E3L8</accession>
<dbReference type="InterPro" id="IPR000522">
    <property type="entry name" value="ABC_transptr_permease_BtuC"/>
</dbReference>
<name>A0A7G6E3L8_THEFR</name>
<keyword evidence="4" id="KW-1003">Cell membrane</keyword>
<comment type="subcellular location">
    <subcellularLocation>
        <location evidence="1">Cell membrane</location>
        <topology evidence="1">Multi-pass membrane protein</topology>
    </subcellularLocation>
</comment>
<feature type="transmembrane region" description="Helical" evidence="8">
    <location>
        <begin position="276"/>
        <end position="299"/>
    </location>
</feature>
<gene>
    <name evidence="9" type="ORF">BR63_10365</name>
</gene>
<protein>
    <submittedName>
        <fullName evidence="9">Iron chelate uptake ABC transporter family permease subunit</fullName>
    </submittedName>
</protein>
<sequence>MTKIKGLKDMTNSAETSYITRGYIRYTGRKKIVLLLLLFLIVLLSLAAINAGAIAFNPYQIFLAMLGQGSSVSHVVIWNIRLPRVLAGVIAGAGLAVAGCVMQNNLKNPLASPSTLGIASAAAFGANIAIIVLGAGSFQSTSTDAVIINNPYLVTFSAFISAMAATLAILTLAKLRSFSPEAMVLAGVAISSLFSAGTIVIQYFAQDVKVAAVVFWTFGDLGRASWREVGLMALLVFFSLVYFMTRTWDYNALDSGEEGAKGLGVNVEKVRLGGMFVSSLITAVVVSFLGVIGFIGLVGPQMARRIIGGDHRFLVPASALLGALLLLAADTAARTIINPVVLPVGAVTSFLGAPLFLYLLIRGPQRK</sequence>
<dbReference type="Pfam" id="PF01032">
    <property type="entry name" value="FecCD"/>
    <property type="match status" value="1"/>
</dbReference>
<evidence type="ECO:0000256" key="1">
    <source>
        <dbReference type="ARBA" id="ARBA00004651"/>
    </source>
</evidence>
<dbReference type="KEGG" id="tfr:BR63_10365"/>
<dbReference type="Proteomes" id="UP000515847">
    <property type="component" value="Chromosome"/>
</dbReference>
<dbReference type="AlphaFoldDB" id="A0A7G6E3L8"/>
<evidence type="ECO:0000256" key="5">
    <source>
        <dbReference type="ARBA" id="ARBA00022692"/>
    </source>
</evidence>
<evidence type="ECO:0000256" key="8">
    <source>
        <dbReference type="SAM" id="Phobius"/>
    </source>
</evidence>
<feature type="transmembrane region" description="Helical" evidence="8">
    <location>
        <begin position="116"/>
        <end position="138"/>
    </location>
</feature>
<dbReference type="InterPro" id="IPR037294">
    <property type="entry name" value="ABC_BtuC-like"/>
</dbReference>
<feature type="transmembrane region" description="Helical" evidence="8">
    <location>
        <begin position="182"/>
        <end position="205"/>
    </location>
</feature>
<reference evidence="9 10" key="1">
    <citation type="journal article" date="2019" name="Front. Microbiol.">
        <title>Thermoanaerosceptrum fracticalcis gen. nov. sp. nov., a Novel Fumarate-Fermenting Microorganism From a Deep Fractured Carbonate Aquifer of the US Great Basin.</title>
        <authorList>
            <person name="Hamilton-Brehm S.D."/>
            <person name="Stewart L.E."/>
            <person name="Zavarin M."/>
            <person name="Caldwell M."/>
            <person name="Lawson P.A."/>
            <person name="Onstott T.C."/>
            <person name="Grzymski J."/>
            <person name="Neveux I."/>
            <person name="Lollar B.S."/>
            <person name="Russell C.E."/>
            <person name="Moser D.P."/>
        </authorList>
    </citation>
    <scope>NUCLEOTIDE SEQUENCE [LARGE SCALE GENOMIC DNA]</scope>
    <source>
        <strain evidence="9 10">DRI-13</strain>
    </source>
</reference>
<dbReference type="PANTHER" id="PTHR30472">
    <property type="entry name" value="FERRIC ENTEROBACTIN TRANSPORT SYSTEM PERMEASE PROTEIN"/>
    <property type="match status" value="1"/>
</dbReference>
<dbReference type="Gene3D" id="1.10.3470.10">
    <property type="entry name" value="ABC transporter involved in vitamin B12 uptake, BtuC"/>
    <property type="match status" value="1"/>
</dbReference>
<feature type="transmembrane region" description="Helical" evidence="8">
    <location>
        <begin position="32"/>
        <end position="53"/>
    </location>
</feature>
<evidence type="ECO:0000256" key="2">
    <source>
        <dbReference type="ARBA" id="ARBA00007935"/>
    </source>
</evidence>
<comment type="similarity">
    <text evidence="2">Belongs to the binding-protein-dependent transport system permease family. FecCD subfamily.</text>
</comment>
<feature type="transmembrane region" description="Helical" evidence="8">
    <location>
        <begin position="150"/>
        <end position="170"/>
    </location>
</feature>